<evidence type="ECO:0000313" key="1">
    <source>
        <dbReference type="EMBL" id="PON78632.1"/>
    </source>
</evidence>
<dbReference type="AlphaFoldDB" id="A0A2P5DZB0"/>
<sequence length="104" mass="11963">MIYLQNKYMGIFKDPPKSGVREQMKNRNRYCQFHKYFGHDTVHCRNLYAQVMLAVHAGRLKQYIKTDGAQPLQDIARTEKGKQAQASGLGEQTLRIVPTIVARP</sequence>
<comment type="caution">
    <text evidence="1">The sequence shown here is derived from an EMBL/GenBank/DDBJ whole genome shotgun (WGS) entry which is preliminary data.</text>
</comment>
<name>A0A2P5DZB0_PARAD</name>
<gene>
    <name evidence="1" type="ORF">PanWU01x14_018900</name>
</gene>
<evidence type="ECO:0000313" key="2">
    <source>
        <dbReference type="Proteomes" id="UP000237105"/>
    </source>
</evidence>
<reference evidence="2" key="1">
    <citation type="submission" date="2016-06" db="EMBL/GenBank/DDBJ databases">
        <title>Parallel loss of symbiosis genes in relatives of nitrogen-fixing non-legume Parasponia.</title>
        <authorList>
            <person name="Van Velzen R."/>
            <person name="Holmer R."/>
            <person name="Bu F."/>
            <person name="Rutten L."/>
            <person name="Van Zeijl A."/>
            <person name="Liu W."/>
            <person name="Santuari L."/>
            <person name="Cao Q."/>
            <person name="Sharma T."/>
            <person name="Shen D."/>
            <person name="Roswanjaya Y."/>
            <person name="Wardhani T."/>
            <person name="Kalhor M.S."/>
            <person name="Jansen J."/>
            <person name="Van den Hoogen J."/>
            <person name="Gungor B."/>
            <person name="Hartog M."/>
            <person name="Hontelez J."/>
            <person name="Verver J."/>
            <person name="Yang W.-C."/>
            <person name="Schijlen E."/>
            <person name="Repin R."/>
            <person name="Schilthuizen M."/>
            <person name="Schranz E."/>
            <person name="Heidstra R."/>
            <person name="Miyata K."/>
            <person name="Fedorova E."/>
            <person name="Kohlen W."/>
            <person name="Bisseling T."/>
            <person name="Smit S."/>
            <person name="Geurts R."/>
        </authorList>
    </citation>
    <scope>NUCLEOTIDE SEQUENCE [LARGE SCALE GENOMIC DNA]</scope>
    <source>
        <strain evidence="2">cv. WU1-14</strain>
    </source>
</reference>
<dbReference type="Proteomes" id="UP000237105">
    <property type="component" value="Unassembled WGS sequence"/>
</dbReference>
<proteinExistence type="predicted"/>
<accession>A0A2P5DZB0</accession>
<protein>
    <submittedName>
        <fullName evidence="1">Uncharacterized protein</fullName>
    </submittedName>
</protein>
<keyword evidence="2" id="KW-1185">Reference proteome</keyword>
<dbReference type="EMBL" id="JXTB01000008">
    <property type="protein sequence ID" value="PON78632.1"/>
    <property type="molecule type" value="Genomic_DNA"/>
</dbReference>
<dbReference type="OrthoDB" id="912280at2759"/>
<organism evidence="1 2">
    <name type="scientific">Parasponia andersonii</name>
    <name type="common">Sponia andersonii</name>
    <dbReference type="NCBI Taxonomy" id="3476"/>
    <lineage>
        <taxon>Eukaryota</taxon>
        <taxon>Viridiplantae</taxon>
        <taxon>Streptophyta</taxon>
        <taxon>Embryophyta</taxon>
        <taxon>Tracheophyta</taxon>
        <taxon>Spermatophyta</taxon>
        <taxon>Magnoliopsida</taxon>
        <taxon>eudicotyledons</taxon>
        <taxon>Gunneridae</taxon>
        <taxon>Pentapetalae</taxon>
        <taxon>rosids</taxon>
        <taxon>fabids</taxon>
        <taxon>Rosales</taxon>
        <taxon>Cannabaceae</taxon>
        <taxon>Parasponia</taxon>
    </lineage>
</organism>